<name>A0A9N9KH55_9GLOM</name>
<reference evidence="1" key="1">
    <citation type="submission" date="2021-06" db="EMBL/GenBank/DDBJ databases">
        <authorList>
            <person name="Kallberg Y."/>
            <person name="Tangrot J."/>
            <person name="Rosling A."/>
        </authorList>
    </citation>
    <scope>NUCLEOTIDE SEQUENCE</scope>
    <source>
        <strain evidence="1">FL966</strain>
    </source>
</reference>
<evidence type="ECO:0000313" key="1">
    <source>
        <dbReference type="EMBL" id="CAG8832852.1"/>
    </source>
</evidence>
<gene>
    <name evidence="1" type="ORF">CPELLU_LOCUS20902</name>
</gene>
<dbReference type="Proteomes" id="UP000789759">
    <property type="component" value="Unassembled WGS sequence"/>
</dbReference>
<dbReference type="EMBL" id="CAJVQA010069391">
    <property type="protein sequence ID" value="CAG8832852.1"/>
    <property type="molecule type" value="Genomic_DNA"/>
</dbReference>
<feature type="non-terminal residue" evidence="1">
    <location>
        <position position="199"/>
    </location>
</feature>
<comment type="caution">
    <text evidence="1">The sequence shown here is derived from an EMBL/GenBank/DDBJ whole genome shotgun (WGS) entry which is preliminary data.</text>
</comment>
<proteinExistence type="predicted"/>
<organism evidence="1 2">
    <name type="scientific">Cetraspora pellucida</name>
    <dbReference type="NCBI Taxonomy" id="1433469"/>
    <lineage>
        <taxon>Eukaryota</taxon>
        <taxon>Fungi</taxon>
        <taxon>Fungi incertae sedis</taxon>
        <taxon>Mucoromycota</taxon>
        <taxon>Glomeromycotina</taxon>
        <taxon>Glomeromycetes</taxon>
        <taxon>Diversisporales</taxon>
        <taxon>Gigasporaceae</taxon>
        <taxon>Cetraspora</taxon>
    </lineage>
</organism>
<dbReference type="AlphaFoldDB" id="A0A9N9KH55"/>
<keyword evidence="2" id="KW-1185">Reference proteome</keyword>
<protein>
    <submittedName>
        <fullName evidence="1">17692_t:CDS:1</fullName>
    </submittedName>
</protein>
<dbReference type="OrthoDB" id="2476890at2759"/>
<evidence type="ECO:0000313" key="2">
    <source>
        <dbReference type="Proteomes" id="UP000789759"/>
    </source>
</evidence>
<feature type="non-terminal residue" evidence="1">
    <location>
        <position position="1"/>
    </location>
</feature>
<accession>A0A9N9KH55</accession>
<sequence length="199" mass="23381">NPISNSIIEITPQNISIINAEGVNITSSINNCLHNETAPPFTFFDDFINDDKWNNVYQQAEVNNKEFPSFDLNELNENFLEEFTIVPFTEDNIDKTTEQNNEVDKNNESLIEQIKRDLEYKIEDRVLPNSPYNGLNYVQILRQIIRKIRILGKKKVNRVKRLKAIYYLGKLKDENEKNRKIIQNIRKQLTEHFGKHKSA</sequence>